<evidence type="ECO:0000313" key="2">
    <source>
        <dbReference type="Proteomes" id="UP001234297"/>
    </source>
</evidence>
<evidence type="ECO:0000313" key="1">
    <source>
        <dbReference type="EMBL" id="KAJ8626541.1"/>
    </source>
</evidence>
<proteinExistence type="predicted"/>
<comment type="caution">
    <text evidence="1">The sequence shown here is derived from an EMBL/GenBank/DDBJ whole genome shotgun (WGS) entry which is preliminary data.</text>
</comment>
<keyword evidence="2" id="KW-1185">Reference proteome</keyword>
<dbReference type="EMBL" id="CM056814">
    <property type="protein sequence ID" value="KAJ8626541.1"/>
    <property type="molecule type" value="Genomic_DNA"/>
</dbReference>
<dbReference type="Proteomes" id="UP001234297">
    <property type="component" value="Chromosome 6"/>
</dbReference>
<gene>
    <name evidence="1" type="ORF">MRB53_019848</name>
</gene>
<reference evidence="1 2" key="1">
    <citation type="journal article" date="2022" name="Hortic Res">
        <title>A haplotype resolved chromosomal level avocado genome allows analysis of novel avocado genes.</title>
        <authorList>
            <person name="Nath O."/>
            <person name="Fletcher S.J."/>
            <person name="Hayward A."/>
            <person name="Shaw L.M."/>
            <person name="Masouleh A.K."/>
            <person name="Furtado A."/>
            <person name="Henry R.J."/>
            <person name="Mitter N."/>
        </authorList>
    </citation>
    <scope>NUCLEOTIDE SEQUENCE [LARGE SCALE GENOMIC DNA]</scope>
    <source>
        <strain evidence="2">cv. Hass</strain>
    </source>
</reference>
<protein>
    <submittedName>
        <fullName evidence="1">Uncharacterized protein</fullName>
    </submittedName>
</protein>
<name>A0ACC2L071_PERAE</name>
<accession>A0ACC2L071</accession>
<sequence length="126" mass="13775">MHTTRPPVWWAAAMSARVMEPAPPPHDSTISRALLPAAKAERNSATSGCLGLFPYTNQNKNRFRNENGMRGRNLHDALAGWFCWTNHFHGLEVGLGGILSRPSHLSLSGSLRCGESKASLPLDLND</sequence>
<organism evidence="1 2">
    <name type="scientific">Persea americana</name>
    <name type="common">Avocado</name>
    <dbReference type="NCBI Taxonomy" id="3435"/>
    <lineage>
        <taxon>Eukaryota</taxon>
        <taxon>Viridiplantae</taxon>
        <taxon>Streptophyta</taxon>
        <taxon>Embryophyta</taxon>
        <taxon>Tracheophyta</taxon>
        <taxon>Spermatophyta</taxon>
        <taxon>Magnoliopsida</taxon>
        <taxon>Magnoliidae</taxon>
        <taxon>Laurales</taxon>
        <taxon>Lauraceae</taxon>
        <taxon>Persea</taxon>
    </lineage>
</organism>